<dbReference type="CDD" id="cd16393">
    <property type="entry name" value="SPO0J_N"/>
    <property type="match status" value="1"/>
</dbReference>
<evidence type="ECO:0000313" key="8">
    <source>
        <dbReference type="Proteomes" id="UP000305451"/>
    </source>
</evidence>
<dbReference type="PANTHER" id="PTHR33375">
    <property type="entry name" value="CHROMOSOME-PARTITIONING PROTEIN PARB-RELATED"/>
    <property type="match status" value="1"/>
</dbReference>
<feature type="region of interest" description="Disordered" evidence="5">
    <location>
        <begin position="1"/>
        <end position="64"/>
    </location>
</feature>
<accession>A0A4S2H9E0</accession>
<comment type="function">
    <text evidence="4">Involved in chromosome partition. Localize to both poles of the predivisional cell following completion of DNA replication. Binds to the DNA origin of replication.</text>
</comment>
<dbReference type="AlphaFoldDB" id="A0A4S2H9E0"/>
<protein>
    <submittedName>
        <fullName evidence="7">ParB/RepB/Spo0J family partition protein</fullName>
    </submittedName>
</protein>
<reference evidence="7 8" key="1">
    <citation type="journal article" date="2013" name="Int. J. Syst. Evol. Microbiol.">
        <title>Marinicauda pacifica gen. nov., sp. nov., a prosthecate alphaproteobacterium of the family Hyphomonadaceae isolated from deep seawater.</title>
        <authorList>
            <person name="Zhang X.Y."/>
            <person name="Li G.W."/>
            <person name="Wang C.S."/>
            <person name="Zhang Y.J."/>
            <person name="Xu X.W."/>
            <person name="Li H."/>
            <person name="Liu A."/>
            <person name="Liu C."/>
            <person name="Xie B.B."/>
            <person name="Qin Q.L."/>
            <person name="Xu Z."/>
            <person name="Chen X.L."/>
            <person name="Zhou B.C."/>
            <person name="Zhang Y.Z."/>
        </authorList>
    </citation>
    <scope>NUCLEOTIDE SEQUENCE [LARGE SCALE GENOMIC DNA]</scope>
    <source>
        <strain evidence="7 8">P-1 km-3</strain>
    </source>
</reference>
<dbReference type="InterPro" id="IPR036086">
    <property type="entry name" value="ParB/Sulfiredoxin_sf"/>
</dbReference>
<dbReference type="FunFam" id="3.90.1530.30:FF:000001">
    <property type="entry name" value="Chromosome partitioning protein ParB"/>
    <property type="match status" value="1"/>
</dbReference>
<dbReference type="Proteomes" id="UP000305451">
    <property type="component" value="Unassembled WGS sequence"/>
</dbReference>
<dbReference type="GO" id="GO:0003677">
    <property type="term" value="F:DNA binding"/>
    <property type="evidence" value="ECO:0007669"/>
    <property type="project" value="UniProtKB-KW"/>
</dbReference>
<dbReference type="Pfam" id="PF02195">
    <property type="entry name" value="ParB_N"/>
    <property type="match status" value="1"/>
</dbReference>
<dbReference type="Pfam" id="PF23552">
    <property type="entry name" value="ParB_C"/>
    <property type="match status" value="1"/>
</dbReference>
<dbReference type="NCBIfam" id="TIGR00180">
    <property type="entry name" value="parB_part"/>
    <property type="match status" value="1"/>
</dbReference>
<organism evidence="7 8">
    <name type="scientific">Marinicauda pacifica</name>
    <dbReference type="NCBI Taxonomy" id="1133559"/>
    <lineage>
        <taxon>Bacteria</taxon>
        <taxon>Pseudomonadati</taxon>
        <taxon>Pseudomonadota</taxon>
        <taxon>Alphaproteobacteria</taxon>
        <taxon>Maricaulales</taxon>
        <taxon>Maricaulaceae</taxon>
        <taxon>Marinicauda</taxon>
    </lineage>
</organism>
<dbReference type="Gene3D" id="1.10.10.2830">
    <property type="match status" value="1"/>
</dbReference>
<feature type="region of interest" description="Disordered" evidence="5">
    <location>
        <begin position="230"/>
        <end position="257"/>
    </location>
</feature>
<evidence type="ECO:0000313" key="7">
    <source>
        <dbReference type="EMBL" id="TGY92477.1"/>
    </source>
</evidence>
<dbReference type="InterPro" id="IPR003115">
    <property type="entry name" value="ParB_N"/>
</dbReference>
<dbReference type="RefSeq" id="WP_135945612.1">
    <property type="nucleotide sequence ID" value="NZ_BMEI01000003.1"/>
</dbReference>
<dbReference type="OrthoDB" id="9802051at2"/>
<proteinExistence type="inferred from homology"/>
<dbReference type="Gene3D" id="3.90.1530.30">
    <property type="match status" value="1"/>
</dbReference>
<gene>
    <name evidence="7" type="ORF">E5162_12635</name>
</gene>
<dbReference type="GO" id="GO:0007059">
    <property type="term" value="P:chromosome segregation"/>
    <property type="evidence" value="ECO:0007669"/>
    <property type="project" value="UniProtKB-KW"/>
</dbReference>
<keyword evidence="3" id="KW-0238">DNA-binding</keyword>
<feature type="domain" description="ParB-like N-terminal" evidence="6">
    <location>
        <begin position="44"/>
        <end position="136"/>
    </location>
</feature>
<feature type="compositionally biased region" description="Low complexity" evidence="5">
    <location>
        <begin position="230"/>
        <end position="240"/>
    </location>
</feature>
<comment type="similarity">
    <text evidence="1">Belongs to the ParB family.</text>
</comment>
<dbReference type="InterPro" id="IPR004437">
    <property type="entry name" value="ParB/RepB/Spo0J"/>
</dbReference>
<evidence type="ECO:0000256" key="1">
    <source>
        <dbReference type="ARBA" id="ARBA00006295"/>
    </source>
</evidence>
<dbReference type="Pfam" id="PF17762">
    <property type="entry name" value="HTH_ParB"/>
    <property type="match status" value="1"/>
</dbReference>
<dbReference type="GO" id="GO:0045881">
    <property type="term" value="P:positive regulation of sporulation resulting in formation of a cellular spore"/>
    <property type="evidence" value="ECO:0007669"/>
    <property type="project" value="TreeGrafter"/>
</dbReference>
<evidence type="ECO:0000256" key="4">
    <source>
        <dbReference type="ARBA" id="ARBA00025472"/>
    </source>
</evidence>
<dbReference type="SMART" id="SM00470">
    <property type="entry name" value="ParB"/>
    <property type="match status" value="1"/>
</dbReference>
<dbReference type="InterPro" id="IPR050336">
    <property type="entry name" value="Chromosome_partition/occlusion"/>
</dbReference>
<keyword evidence="8" id="KW-1185">Reference proteome</keyword>
<keyword evidence="2" id="KW-0159">Chromosome partition</keyword>
<dbReference type="InterPro" id="IPR057240">
    <property type="entry name" value="ParB_dimer_C"/>
</dbReference>
<evidence type="ECO:0000256" key="3">
    <source>
        <dbReference type="ARBA" id="ARBA00023125"/>
    </source>
</evidence>
<dbReference type="FunFam" id="1.10.10.2830:FF:000001">
    <property type="entry name" value="Chromosome partitioning protein ParB"/>
    <property type="match status" value="1"/>
</dbReference>
<comment type="caution">
    <text evidence="7">The sequence shown here is derived from an EMBL/GenBank/DDBJ whole genome shotgun (WGS) entry which is preliminary data.</text>
</comment>
<dbReference type="SUPFAM" id="SSF110849">
    <property type="entry name" value="ParB/Sulfiredoxin"/>
    <property type="match status" value="1"/>
</dbReference>
<dbReference type="InterPro" id="IPR041468">
    <property type="entry name" value="HTH_ParB/Spo0J"/>
</dbReference>
<dbReference type="PANTHER" id="PTHR33375:SF1">
    <property type="entry name" value="CHROMOSOME-PARTITIONING PROTEIN PARB-RELATED"/>
    <property type="match status" value="1"/>
</dbReference>
<name>A0A4S2H9E0_9PROT</name>
<evidence type="ECO:0000256" key="2">
    <source>
        <dbReference type="ARBA" id="ARBA00022829"/>
    </source>
</evidence>
<dbReference type="GO" id="GO:0005694">
    <property type="term" value="C:chromosome"/>
    <property type="evidence" value="ECO:0007669"/>
    <property type="project" value="TreeGrafter"/>
</dbReference>
<sequence length="307" mass="32967">MSGEKEARTRGLGRGLSALFDEGDEADAARGHESGSGGGGTGVRSLPVELIEPNASQPRKSFSEAELSELAESIADKGVLQPLLVRPMPGSAERYQIVAGERRWRAAQRARLHEVPVIVREFTDRETLEIAIVENVQRADLNVVEEARAFRQLIDTFGHTQDEVARAVGKSRVHIANTMRLLSLPDSVLTHLEAGELSAGHARAVAASPDPEALARRVIAEGLSVRATEAAARTAGASTRPGSGPKTGGAPAEKDPDTRALETDLSQRLGLAVDLRHQGDAGELRIRYSTLEQLDELCRRLSQLSKS</sequence>
<evidence type="ECO:0000259" key="6">
    <source>
        <dbReference type="SMART" id="SM00470"/>
    </source>
</evidence>
<dbReference type="EMBL" id="SRXV01000003">
    <property type="protein sequence ID" value="TGY92477.1"/>
    <property type="molecule type" value="Genomic_DNA"/>
</dbReference>
<evidence type="ECO:0000256" key="5">
    <source>
        <dbReference type="SAM" id="MobiDB-lite"/>
    </source>
</evidence>